<feature type="signal peptide" evidence="1">
    <location>
        <begin position="1"/>
        <end position="19"/>
    </location>
</feature>
<protein>
    <submittedName>
        <fullName evidence="2">Uncharacterized protein</fullName>
    </submittedName>
</protein>
<reference evidence="2" key="2">
    <citation type="submission" date="2020-09" db="EMBL/GenBank/DDBJ databases">
        <title>Reference genome assembly for Australian Ascochyta lentis isolate Al4.</title>
        <authorList>
            <person name="Lee R.C."/>
            <person name="Farfan-Caceres L.M."/>
            <person name="Debler J.W."/>
            <person name="Williams A.H."/>
            <person name="Henares B.M."/>
        </authorList>
    </citation>
    <scope>NUCLEOTIDE SEQUENCE</scope>
    <source>
        <strain evidence="2">Al4</strain>
    </source>
</reference>
<keyword evidence="3" id="KW-1185">Reference proteome</keyword>
<proteinExistence type="predicted"/>
<name>A0A8H7JCT1_9PLEO</name>
<dbReference type="EMBL" id="RZGK01000002">
    <property type="protein sequence ID" value="KAF9701264.1"/>
    <property type="molecule type" value="Genomic_DNA"/>
</dbReference>
<evidence type="ECO:0000313" key="3">
    <source>
        <dbReference type="Proteomes" id="UP000651452"/>
    </source>
</evidence>
<sequence>MFNMNVFLTIALLVVLAIAIPQPCAHERAIDNANDEFWAKKPMHTTDLMASKSRSTLDTAIARTHIPTEAPTSQMPKVEVDEL</sequence>
<gene>
    <name evidence="2" type="ORF">EKO04_000251</name>
</gene>
<accession>A0A8H7JCT1</accession>
<organism evidence="2 3">
    <name type="scientific">Ascochyta lentis</name>
    <dbReference type="NCBI Taxonomy" id="205686"/>
    <lineage>
        <taxon>Eukaryota</taxon>
        <taxon>Fungi</taxon>
        <taxon>Dikarya</taxon>
        <taxon>Ascomycota</taxon>
        <taxon>Pezizomycotina</taxon>
        <taxon>Dothideomycetes</taxon>
        <taxon>Pleosporomycetidae</taxon>
        <taxon>Pleosporales</taxon>
        <taxon>Pleosporineae</taxon>
        <taxon>Didymellaceae</taxon>
        <taxon>Ascochyta</taxon>
    </lineage>
</organism>
<dbReference type="Proteomes" id="UP000651452">
    <property type="component" value="Unassembled WGS sequence"/>
</dbReference>
<dbReference type="OrthoDB" id="10438103at2759"/>
<evidence type="ECO:0000313" key="2">
    <source>
        <dbReference type="EMBL" id="KAF9701264.1"/>
    </source>
</evidence>
<feature type="chain" id="PRO_5034031535" evidence="1">
    <location>
        <begin position="20"/>
        <end position="83"/>
    </location>
</feature>
<comment type="caution">
    <text evidence="2">The sequence shown here is derived from an EMBL/GenBank/DDBJ whole genome shotgun (WGS) entry which is preliminary data.</text>
</comment>
<reference evidence="2" key="1">
    <citation type="submission" date="2018-12" db="EMBL/GenBank/DDBJ databases">
        <authorList>
            <person name="Syme R.A."/>
            <person name="Farfan-Caceres L."/>
            <person name="Lichtenzveig J."/>
        </authorList>
    </citation>
    <scope>NUCLEOTIDE SEQUENCE</scope>
    <source>
        <strain evidence="2">Al4</strain>
    </source>
</reference>
<keyword evidence="1" id="KW-0732">Signal</keyword>
<evidence type="ECO:0000256" key="1">
    <source>
        <dbReference type="SAM" id="SignalP"/>
    </source>
</evidence>
<dbReference type="AlphaFoldDB" id="A0A8H7JCT1"/>